<evidence type="ECO:0000313" key="5">
    <source>
        <dbReference type="Proteomes" id="UP000274601"/>
    </source>
</evidence>
<dbReference type="GO" id="GO:0004016">
    <property type="term" value="F:adenylate cyclase activity"/>
    <property type="evidence" value="ECO:0007669"/>
    <property type="project" value="TreeGrafter"/>
</dbReference>
<dbReference type="InterPro" id="IPR003593">
    <property type="entry name" value="AAA+_ATPase"/>
</dbReference>
<dbReference type="GO" id="GO:0003677">
    <property type="term" value="F:DNA binding"/>
    <property type="evidence" value="ECO:0007669"/>
    <property type="project" value="InterPro"/>
</dbReference>
<evidence type="ECO:0000256" key="2">
    <source>
        <dbReference type="ARBA" id="ARBA00022840"/>
    </source>
</evidence>
<dbReference type="EMBL" id="RBWU01000001">
    <property type="protein sequence ID" value="RKS78839.1"/>
    <property type="molecule type" value="Genomic_DNA"/>
</dbReference>
<gene>
    <name evidence="4" type="ORF">BZB76_0273</name>
</gene>
<dbReference type="InterPro" id="IPR000792">
    <property type="entry name" value="Tscrpt_reg_LuxR_C"/>
</dbReference>
<proteinExistence type="predicted"/>
<dbReference type="SUPFAM" id="SSF52540">
    <property type="entry name" value="P-loop containing nucleoside triphosphate hydrolases"/>
    <property type="match status" value="1"/>
</dbReference>
<accession>A0A495QXB5</accession>
<dbReference type="GO" id="GO:0005524">
    <property type="term" value="F:ATP binding"/>
    <property type="evidence" value="ECO:0007669"/>
    <property type="project" value="UniProtKB-KW"/>
</dbReference>
<dbReference type="InterPro" id="IPR016032">
    <property type="entry name" value="Sig_transdc_resp-reg_C-effctor"/>
</dbReference>
<keyword evidence="2" id="KW-0067">ATP-binding</keyword>
<keyword evidence="5" id="KW-1185">Reference proteome</keyword>
<dbReference type="SUPFAM" id="SSF46894">
    <property type="entry name" value="C-terminal effector domain of the bipartite response regulators"/>
    <property type="match status" value="1"/>
</dbReference>
<evidence type="ECO:0000259" key="3">
    <source>
        <dbReference type="PROSITE" id="PS50043"/>
    </source>
</evidence>
<dbReference type="Pfam" id="PF13191">
    <property type="entry name" value="AAA_16"/>
    <property type="match status" value="1"/>
</dbReference>
<dbReference type="PRINTS" id="PR00038">
    <property type="entry name" value="HTHLUXR"/>
</dbReference>
<dbReference type="CDD" id="cd06170">
    <property type="entry name" value="LuxR_C_like"/>
    <property type="match status" value="1"/>
</dbReference>
<protein>
    <submittedName>
        <fullName evidence="4">Regulatory LuxR family protein</fullName>
    </submittedName>
</protein>
<dbReference type="Gene3D" id="1.10.10.10">
    <property type="entry name" value="Winged helix-like DNA-binding domain superfamily/Winged helix DNA-binding domain"/>
    <property type="match status" value="1"/>
</dbReference>
<dbReference type="PANTHER" id="PTHR16305">
    <property type="entry name" value="TESTICULAR SOLUBLE ADENYLYL CYCLASE"/>
    <property type="match status" value="1"/>
</dbReference>
<dbReference type="SMART" id="SM00382">
    <property type="entry name" value="AAA"/>
    <property type="match status" value="1"/>
</dbReference>
<dbReference type="PANTHER" id="PTHR16305:SF35">
    <property type="entry name" value="TRANSCRIPTIONAL ACTIVATOR DOMAIN"/>
    <property type="match status" value="1"/>
</dbReference>
<dbReference type="PROSITE" id="PS50043">
    <property type="entry name" value="HTH_LUXR_2"/>
    <property type="match status" value="1"/>
</dbReference>
<dbReference type="InterPro" id="IPR036388">
    <property type="entry name" value="WH-like_DNA-bd_sf"/>
</dbReference>
<dbReference type="InterPro" id="IPR027417">
    <property type="entry name" value="P-loop_NTPase"/>
</dbReference>
<reference evidence="4 5" key="1">
    <citation type="submission" date="2018-10" db="EMBL/GenBank/DDBJ databases">
        <title>Genomic Encyclopedia of Archaeal and Bacterial Type Strains, Phase II (KMG-II): from individual species to whole genera.</title>
        <authorList>
            <person name="Goeker M."/>
        </authorList>
    </citation>
    <scope>NUCLEOTIDE SEQUENCE [LARGE SCALE GENOMIC DNA]</scope>
    <source>
        <strain evidence="4 5">DSM 43383</strain>
    </source>
</reference>
<name>A0A495QXB5_9ACTN</name>
<evidence type="ECO:0000313" key="4">
    <source>
        <dbReference type="EMBL" id="RKS78839.1"/>
    </source>
</evidence>
<dbReference type="SMART" id="SM00421">
    <property type="entry name" value="HTH_LUXR"/>
    <property type="match status" value="1"/>
</dbReference>
<dbReference type="Pfam" id="PF00196">
    <property type="entry name" value="GerE"/>
    <property type="match status" value="1"/>
</dbReference>
<dbReference type="Proteomes" id="UP000274601">
    <property type="component" value="Unassembled WGS sequence"/>
</dbReference>
<organism evidence="4 5">
    <name type="scientific">Actinomadura pelletieri DSM 43383</name>
    <dbReference type="NCBI Taxonomy" id="1120940"/>
    <lineage>
        <taxon>Bacteria</taxon>
        <taxon>Bacillati</taxon>
        <taxon>Actinomycetota</taxon>
        <taxon>Actinomycetes</taxon>
        <taxon>Streptosporangiales</taxon>
        <taxon>Thermomonosporaceae</taxon>
        <taxon>Actinomadura</taxon>
    </lineage>
</organism>
<comment type="caution">
    <text evidence="4">The sequence shown here is derived from an EMBL/GenBank/DDBJ whole genome shotgun (WGS) entry which is preliminary data.</text>
</comment>
<dbReference type="InterPro" id="IPR041664">
    <property type="entry name" value="AAA_16"/>
</dbReference>
<feature type="domain" description="HTH luxR-type" evidence="3">
    <location>
        <begin position="826"/>
        <end position="891"/>
    </location>
</feature>
<dbReference type="AlphaFoldDB" id="A0A495QXB5"/>
<dbReference type="GO" id="GO:0005737">
    <property type="term" value="C:cytoplasm"/>
    <property type="evidence" value="ECO:0007669"/>
    <property type="project" value="TreeGrafter"/>
</dbReference>
<keyword evidence="1" id="KW-0547">Nucleotide-binding</keyword>
<sequence length="892" mass="95266">MVGLLASARASRGGGVVLVGEPGIGKSTLLRQAAGLATDMRVLRATGAETEAPLAYAVLHQLLFPVLDRVDLLPAPQAEALGVALGSRSGAAPDRFLVSAGTLTLLSDLADERPVACLVDDLQWADGPSRDVLAFVARRVGAEPVALIAADRTAADRPPDGLRVLPLAPLTAGESAAVLDALSPNLSPEVRDRLVKAAAGNPLALEEIPRGLTRRELAGLDPLLDPLPLSTALEGLFSTRVRRLDPDVRVLVVLCAADGSGHLPTLARAAERLDVSLAPLDSGMLDDLVHIDRFGAVAFRHPLVRSAAYHGAPHSTRRAVHAALAHAGTEPTRRVWHLARAVSGPDEEVARELEQVAERTLRRSGDRTAVTVLQQAARLSPDVADRARRLVAAAEAAWRSGDAARTRTLLDEARPLAEPGDPRIDHLHGLTELRDGDAAEAVRVLVSAASRAVDGAVHRPVQVLLDAGEAAFHTADAAAAKEVDRLLKQLPDAGTPLEQALVRLMLGIAPLARGEHPDGLEDDLALIERSGDPHLLVRAGGIALTRGDLGTSRRLRAAGVARARHLGAAGTLAWALWYQANEEVLNGRYAAAEAIADEGHRLSLETGRSNIAWQHQATMAMLCGLRGRADEAVAKAREVIAFADARGLATAGLCARHALTLLALSQGRGADALEQLEVMRDLMSSGHHAVSITVVPFYVEAATRVDLRDRGAEVFARYLTWAEEPPAPTEVRALAARCRALLSDGDEADRWFRTALDHHHASGVPLDHARTALLYGEFLRRRKRRTDARAPLRLALATFERLGATTWARRARAELRATGVTTGVPDPSGIDLLTPQEIQVARVVGQGLTSRQAAAQLFLSPRTVDYHLRKIYQKLGIASRTELARLDLSDRD</sequence>
<evidence type="ECO:0000256" key="1">
    <source>
        <dbReference type="ARBA" id="ARBA00022741"/>
    </source>
</evidence>
<dbReference type="GO" id="GO:0006355">
    <property type="term" value="P:regulation of DNA-templated transcription"/>
    <property type="evidence" value="ECO:0007669"/>
    <property type="project" value="InterPro"/>
</dbReference>